<accession>A0A422MUX3</accession>
<evidence type="ECO:0000313" key="4">
    <source>
        <dbReference type="Proteomes" id="UP000283634"/>
    </source>
</evidence>
<dbReference type="InterPro" id="IPR051646">
    <property type="entry name" value="NatB_acetyltransferase_subunit"/>
</dbReference>
<keyword evidence="1 3" id="KW-0808">Transferase</keyword>
<keyword evidence="4" id="KW-1185">Reference proteome</keyword>
<dbReference type="OrthoDB" id="10264728at2759"/>
<name>A0A422MUX3_TRYRA</name>
<dbReference type="Gene3D" id="3.40.630.30">
    <property type="match status" value="1"/>
</dbReference>
<dbReference type="VEuPathDB" id="TriTrypDB:TRSC58_04235"/>
<evidence type="ECO:0000313" key="3">
    <source>
        <dbReference type="EMBL" id="RNE96990.1"/>
    </source>
</evidence>
<dbReference type="GO" id="GO:0004596">
    <property type="term" value="F:protein-N-terminal amino-acid acetyltransferase activity"/>
    <property type="evidence" value="ECO:0007669"/>
    <property type="project" value="TreeGrafter"/>
</dbReference>
<dbReference type="RefSeq" id="XP_029233919.1">
    <property type="nucleotide sequence ID" value="XM_029386233.1"/>
</dbReference>
<organism evidence="3 4">
    <name type="scientific">Trypanosoma rangeli</name>
    <dbReference type="NCBI Taxonomy" id="5698"/>
    <lineage>
        <taxon>Eukaryota</taxon>
        <taxon>Discoba</taxon>
        <taxon>Euglenozoa</taxon>
        <taxon>Kinetoplastea</taxon>
        <taxon>Metakinetoplastina</taxon>
        <taxon>Trypanosomatida</taxon>
        <taxon>Trypanosomatidae</taxon>
        <taxon>Trypanosoma</taxon>
        <taxon>Herpetosoma</taxon>
    </lineage>
</organism>
<comment type="caution">
    <text evidence="3">The sequence shown here is derived from an EMBL/GenBank/DDBJ whole genome shotgun (WGS) entry which is preliminary data.</text>
</comment>
<sequence length="150" mass="16876">MTTYWGFKLTDIMGLSFVNPDQLTEADSTTFYGAYVTHWPEYKRMCLHLTTGICMAYTLGEAEEFHGHVSAVTVAPMFCRLGLEGALMTGLEITTSPAFITRTLWTCLCGKAIKLLVRCTRNWVTLSTDARLATTEVTAPKGYLRRMKMR</sequence>
<evidence type="ECO:0000256" key="1">
    <source>
        <dbReference type="ARBA" id="ARBA00022679"/>
    </source>
</evidence>
<dbReference type="PANTHER" id="PTHR45910">
    <property type="entry name" value="N-ALPHA-ACETYLTRANSFERASE 20"/>
    <property type="match status" value="1"/>
</dbReference>
<dbReference type="GO" id="GO:0031416">
    <property type="term" value="C:NatB complex"/>
    <property type="evidence" value="ECO:0007669"/>
    <property type="project" value="TreeGrafter"/>
</dbReference>
<dbReference type="Proteomes" id="UP000283634">
    <property type="component" value="Unassembled WGS sequence"/>
</dbReference>
<protein>
    <submittedName>
        <fullName evidence="3">N-acetyltransferase complex ARD1 subunit</fullName>
    </submittedName>
</protein>
<proteinExistence type="predicted"/>
<gene>
    <name evidence="3" type="ORF">TraAM80_09556</name>
</gene>
<dbReference type="PANTHER" id="PTHR45910:SF1">
    <property type="entry name" value="N-ALPHA-ACETYLTRANSFERASE 20"/>
    <property type="match status" value="1"/>
</dbReference>
<dbReference type="AlphaFoldDB" id="A0A422MUX3"/>
<keyword evidence="2" id="KW-0012">Acyltransferase</keyword>
<reference evidence="3 4" key="1">
    <citation type="journal article" date="2018" name="BMC Genomics">
        <title>Genomic comparison of Trypanosoma conorhini and Trypanosoma rangeli to Trypanosoma cruzi strains of high and low virulence.</title>
        <authorList>
            <person name="Bradwell K.R."/>
            <person name="Koparde V.N."/>
            <person name="Matveyev A.V."/>
            <person name="Serrano M.G."/>
            <person name="Alves J.M."/>
            <person name="Parikh H."/>
            <person name="Huang B."/>
            <person name="Lee V."/>
            <person name="Espinosa-Alvarez O."/>
            <person name="Ortiz P.A."/>
            <person name="Costa-Martins A.G."/>
            <person name="Teixeira M.M."/>
            <person name="Buck G.A."/>
        </authorList>
    </citation>
    <scope>NUCLEOTIDE SEQUENCE [LARGE SCALE GENOMIC DNA]</scope>
    <source>
        <strain evidence="3 4">AM80</strain>
    </source>
</reference>
<dbReference type="GeneID" id="40333489"/>
<dbReference type="EMBL" id="MKGL01000616">
    <property type="protein sequence ID" value="RNE96990.1"/>
    <property type="molecule type" value="Genomic_DNA"/>
</dbReference>
<evidence type="ECO:0000256" key="2">
    <source>
        <dbReference type="ARBA" id="ARBA00023315"/>
    </source>
</evidence>